<evidence type="ECO:0000313" key="3">
    <source>
        <dbReference type="Proteomes" id="UP000199675"/>
    </source>
</evidence>
<gene>
    <name evidence="2" type="ORF">SAMN04487960_106118</name>
</gene>
<organism evidence="2 3">
    <name type="scientific">Marinobacter mobilis</name>
    <dbReference type="NCBI Taxonomy" id="488533"/>
    <lineage>
        <taxon>Bacteria</taxon>
        <taxon>Pseudomonadati</taxon>
        <taxon>Pseudomonadota</taxon>
        <taxon>Gammaproteobacteria</taxon>
        <taxon>Pseudomonadales</taxon>
        <taxon>Marinobacteraceae</taxon>
        <taxon>Marinobacter</taxon>
    </lineage>
</organism>
<keyword evidence="1" id="KW-0175">Coiled coil</keyword>
<keyword evidence="3" id="KW-1185">Reference proteome</keyword>
<dbReference type="RefSeq" id="WP_091813593.1">
    <property type="nucleotide sequence ID" value="NZ_FNNE01000006.1"/>
</dbReference>
<dbReference type="AlphaFoldDB" id="A0A1H2YYB2"/>
<feature type="coiled-coil region" evidence="1">
    <location>
        <begin position="115"/>
        <end position="142"/>
    </location>
</feature>
<dbReference type="Proteomes" id="UP000199675">
    <property type="component" value="Unassembled WGS sequence"/>
</dbReference>
<dbReference type="EMBL" id="FNNE01000006">
    <property type="protein sequence ID" value="SDX10055.1"/>
    <property type="molecule type" value="Genomic_DNA"/>
</dbReference>
<protein>
    <submittedName>
        <fullName evidence="2">Uncharacterized protein</fullName>
    </submittedName>
</protein>
<sequence>MIQESLKNSLESVQATRKRLEDQVRPTLDWATAELKKVLADMGADVSEPTTLANVVAQVREKNPSLKSLARQFDVATYDLRKKLWWDANMVTAYFSDQAGKTYQAEVKPKIVEARDRAESQARNAIEQLRELAQKLQPANSETDAKAE</sequence>
<reference evidence="2 3" key="1">
    <citation type="submission" date="2016-10" db="EMBL/GenBank/DDBJ databases">
        <authorList>
            <person name="de Groot N.N."/>
        </authorList>
    </citation>
    <scope>NUCLEOTIDE SEQUENCE [LARGE SCALE GENOMIC DNA]</scope>
    <source>
        <strain evidence="2 3">CGMCC 1.7059</strain>
    </source>
</reference>
<accession>A0A1H2YYB2</accession>
<proteinExistence type="predicted"/>
<evidence type="ECO:0000256" key="1">
    <source>
        <dbReference type="SAM" id="Coils"/>
    </source>
</evidence>
<name>A0A1H2YYB2_9GAMM</name>
<evidence type="ECO:0000313" key="2">
    <source>
        <dbReference type="EMBL" id="SDX10055.1"/>
    </source>
</evidence>
<dbReference type="OrthoDB" id="6366783at2"/>